<dbReference type="GO" id="GO:0020037">
    <property type="term" value="F:heme binding"/>
    <property type="evidence" value="ECO:0007669"/>
    <property type="project" value="InterPro"/>
</dbReference>
<name>A0A2L2TNE6_9HYPO</name>
<dbReference type="InterPro" id="IPR036396">
    <property type="entry name" value="Cyt_P450_sf"/>
</dbReference>
<dbReference type="GO" id="GO:0005506">
    <property type="term" value="F:iron ion binding"/>
    <property type="evidence" value="ECO:0007669"/>
    <property type="project" value="InterPro"/>
</dbReference>
<keyword evidence="9" id="KW-0732">Signal</keyword>
<dbReference type="PROSITE" id="PS00086">
    <property type="entry name" value="CYTOCHROME_P450"/>
    <property type="match status" value="1"/>
</dbReference>
<dbReference type="PANTHER" id="PTHR24305:SF232">
    <property type="entry name" value="P450, PUTATIVE (EUROFUNG)-RELATED"/>
    <property type="match status" value="1"/>
</dbReference>
<comment type="cofactor">
    <cofactor evidence="1 7">
        <name>heme</name>
        <dbReference type="ChEBI" id="CHEBI:30413"/>
    </cofactor>
</comment>
<dbReference type="KEGG" id="fvn:FVRRES_06536"/>
<dbReference type="Pfam" id="PF00067">
    <property type="entry name" value="p450"/>
    <property type="match status" value="2"/>
</dbReference>
<comment type="similarity">
    <text evidence="2 8">Belongs to the cytochrome P450 family.</text>
</comment>
<keyword evidence="8" id="KW-0560">Oxidoreductase</keyword>
<accession>A0A2L2TNE6</accession>
<keyword evidence="11" id="KW-1185">Reference proteome</keyword>
<evidence type="ECO:0000256" key="1">
    <source>
        <dbReference type="ARBA" id="ARBA00001971"/>
    </source>
</evidence>
<keyword evidence="4 7" id="KW-0479">Metal-binding</keyword>
<dbReference type="PRINTS" id="PR00385">
    <property type="entry name" value="P450"/>
</dbReference>
<dbReference type="STRING" id="56646.A0A2L2TNE6"/>
<dbReference type="InterPro" id="IPR001128">
    <property type="entry name" value="Cyt_P450"/>
</dbReference>
<dbReference type="PANTHER" id="PTHR24305">
    <property type="entry name" value="CYTOCHROME P450"/>
    <property type="match status" value="1"/>
</dbReference>
<evidence type="ECO:0000256" key="2">
    <source>
        <dbReference type="ARBA" id="ARBA00010617"/>
    </source>
</evidence>
<dbReference type="GO" id="GO:0004497">
    <property type="term" value="F:monooxygenase activity"/>
    <property type="evidence" value="ECO:0007669"/>
    <property type="project" value="UniProtKB-KW"/>
</dbReference>
<organism evidence="10 11">
    <name type="scientific">Fusarium venenatum</name>
    <dbReference type="NCBI Taxonomy" id="56646"/>
    <lineage>
        <taxon>Eukaryota</taxon>
        <taxon>Fungi</taxon>
        <taxon>Dikarya</taxon>
        <taxon>Ascomycota</taxon>
        <taxon>Pezizomycotina</taxon>
        <taxon>Sordariomycetes</taxon>
        <taxon>Hypocreomycetidae</taxon>
        <taxon>Hypocreales</taxon>
        <taxon>Nectriaceae</taxon>
        <taxon>Fusarium</taxon>
    </lineage>
</organism>
<evidence type="ECO:0000256" key="7">
    <source>
        <dbReference type="PIRSR" id="PIRSR602403-1"/>
    </source>
</evidence>
<dbReference type="GO" id="GO:0016705">
    <property type="term" value="F:oxidoreductase activity, acting on paired donors, with incorporation or reduction of molecular oxygen"/>
    <property type="evidence" value="ECO:0007669"/>
    <property type="project" value="InterPro"/>
</dbReference>
<evidence type="ECO:0000256" key="5">
    <source>
        <dbReference type="ARBA" id="ARBA00023004"/>
    </source>
</evidence>
<dbReference type="EMBL" id="LN649230">
    <property type="protein sequence ID" value="CEI62100.1"/>
    <property type="molecule type" value="Genomic_DNA"/>
</dbReference>
<dbReference type="CDD" id="cd20622">
    <property type="entry name" value="CYP_TRI13-like"/>
    <property type="match status" value="1"/>
</dbReference>
<dbReference type="PRINTS" id="PR00465">
    <property type="entry name" value="EP450IV"/>
</dbReference>
<feature type="chain" id="PRO_5014901836" evidence="9">
    <location>
        <begin position="22"/>
        <end position="587"/>
    </location>
</feature>
<dbReference type="InterPro" id="IPR002403">
    <property type="entry name" value="Cyt_P450_E_grp-IV"/>
</dbReference>
<feature type="signal peptide" evidence="9">
    <location>
        <begin position="1"/>
        <end position="21"/>
    </location>
</feature>
<reference evidence="11" key="1">
    <citation type="submission" date="2014-10" db="EMBL/GenBank/DDBJ databases">
        <authorList>
            <person name="King R."/>
        </authorList>
    </citation>
    <scope>NUCLEOTIDE SEQUENCE [LARGE SCALE GENOMIC DNA]</scope>
    <source>
        <strain evidence="11">A3/5</strain>
    </source>
</reference>
<evidence type="ECO:0000313" key="10">
    <source>
        <dbReference type="EMBL" id="CEI62100.1"/>
    </source>
</evidence>
<protein>
    <submittedName>
        <fullName evidence="10">Uncharacterized protein</fullName>
    </submittedName>
</protein>
<dbReference type="InterPro" id="IPR050121">
    <property type="entry name" value="Cytochrome_P450_monoxygenase"/>
</dbReference>
<keyword evidence="5 7" id="KW-0408">Iron</keyword>
<evidence type="ECO:0000256" key="3">
    <source>
        <dbReference type="ARBA" id="ARBA00022617"/>
    </source>
</evidence>
<evidence type="ECO:0000313" key="11">
    <source>
        <dbReference type="Proteomes" id="UP000245910"/>
    </source>
</evidence>
<dbReference type="RefSeq" id="XP_025585820.1">
    <property type="nucleotide sequence ID" value="XM_025735078.1"/>
</dbReference>
<sequence>MFLSICLVVLALYLLYKWALPKPISDIPYNPLALQSLFGDIPAMIQGTKAKNQTHMDWIIQQMKNLESPIIQLFLSPLNRPTVILADFRETQDIMLRRKDFDRSTNIRGLLEDVIPDHHIYEQTNAVFRTHRKLVQDVMLPSFIQKVAGPAFHANIMRLVRVWELKAKIADGSPFLATQDIQGAVLDAVYSFAFGEYYKSSTTLPKIEILEKWNTEQNSRHTGKSVKPFDFPDVAFDDLINATIDLAKAPQGLQGSPIAKIQAKVTMNMPYFRRVRKIRDDFLRGSLRSAVSKLPKEGSKSDSPSVTSAVDQMVLRETALAQAENRSPNYLSTMMQGELFGLILGGFDTTSTTTLWGLKFLTDNAGVQKRLRRVLQSSFAKAKAEKRSPTFQELAVARIPYLEAVIEETLRCAGATPALQRLAKADTQILGYHIPKGTDVLFLTHGPSVWTPSFEIDESRRSQTCQAAGEKKDQSWDNDDISAFRPERWLGQKVSPANDARETDATETAEFDGLAGPTLAFGLGTRGCFGRRLGYQQLKTSIAILIWNFELLPCPKELSSYRTIEGLTSMPEHSYIRLEKIDLTTPE</sequence>
<dbReference type="OrthoDB" id="1470350at2759"/>
<dbReference type="SUPFAM" id="SSF48264">
    <property type="entry name" value="Cytochrome P450"/>
    <property type="match status" value="1"/>
</dbReference>
<evidence type="ECO:0000256" key="4">
    <source>
        <dbReference type="ARBA" id="ARBA00022723"/>
    </source>
</evidence>
<dbReference type="Gene3D" id="1.10.630.10">
    <property type="entry name" value="Cytochrome P450"/>
    <property type="match status" value="1"/>
</dbReference>
<dbReference type="Proteomes" id="UP000245910">
    <property type="component" value="Chromosome II"/>
</dbReference>
<evidence type="ECO:0000256" key="8">
    <source>
        <dbReference type="RuleBase" id="RU000461"/>
    </source>
</evidence>
<dbReference type="AlphaFoldDB" id="A0A2L2TNE6"/>
<feature type="binding site" description="axial binding residue" evidence="7">
    <location>
        <position position="528"/>
    </location>
    <ligand>
        <name>heme</name>
        <dbReference type="ChEBI" id="CHEBI:30413"/>
    </ligand>
    <ligandPart>
        <name>Fe</name>
        <dbReference type="ChEBI" id="CHEBI:18248"/>
    </ligandPart>
</feature>
<keyword evidence="3 7" id="KW-0349">Heme</keyword>
<dbReference type="GeneID" id="37258175"/>
<dbReference type="InterPro" id="IPR017972">
    <property type="entry name" value="Cyt_P450_CS"/>
</dbReference>
<evidence type="ECO:0000256" key="9">
    <source>
        <dbReference type="SAM" id="SignalP"/>
    </source>
</evidence>
<evidence type="ECO:0000256" key="6">
    <source>
        <dbReference type="ARBA" id="ARBA00023033"/>
    </source>
</evidence>
<keyword evidence="6 8" id="KW-0503">Monooxygenase</keyword>
<proteinExistence type="inferred from homology"/>